<feature type="domain" description="CUB" evidence="4">
    <location>
        <begin position="114"/>
        <end position="187"/>
    </location>
</feature>
<dbReference type="SUPFAM" id="SSF49854">
    <property type="entry name" value="Spermadhesin, CUB domain"/>
    <property type="match status" value="2"/>
</dbReference>
<name>A0A4C1TZP5_EUMVA</name>
<dbReference type="CDD" id="cd00041">
    <property type="entry name" value="CUB"/>
    <property type="match status" value="2"/>
</dbReference>
<keyword evidence="1 2" id="KW-1015">Disulfide bond</keyword>
<dbReference type="Gene3D" id="2.60.120.290">
    <property type="entry name" value="Spermadhesin, CUB domain"/>
    <property type="match status" value="2"/>
</dbReference>
<dbReference type="PROSITE" id="PS50041">
    <property type="entry name" value="C_TYPE_LECTIN_2"/>
    <property type="match status" value="1"/>
</dbReference>
<feature type="domain" description="CUB" evidence="4">
    <location>
        <begin position="331"/>
        <end position="371"/>
    </location>
</feature>
<dbReference type="InterPro" id="IPR001304">
    <property type="entry name" value="C-type_lectin-like"/>
</dbReference>
<dbReference type="CDD" id="cd00037">
    <property type="entry name" value="CLECT"/>
    <property type="match status" value="1"/>
</dbReference>
<dbReference type="PROSITE" id="PS01180">
    <property type="entry name" value="CUB"/>
    <property type="match status" value="2"/>
</dbReference>
<proteinExistence type="predicted"/>
<evidence type="ECO:0000259" key="4">
    <source>
        <dbReference type="PROSITE" id="PS01180"/>
    </source>
</evidence>
<accession>A0A4C1TZP5</accession>
<dbReference type="GO" id="GO:0005615">
    <property type="term" value="C:extracellular space"/>
    <property type="evidence" value="ECO:0007669"/>
    <property type="project" value="TreeGrafter"/>
</dbReference>
<comment type="caution">
    <text evidence="2">Lacks conserved residue(s) required for the propagation of feature annotation.</text>
</comment>
<dbReference type="SMART" id="SM00042">
    <property type="entry name" value="CUB"/>
    <property type="match status" value="1"/>
</dbReference>
<dbReference type="InterPro" id="IPR016187">
    <property type="entry name" value="CTDL_fold"/>
</dbReference>
<dbReference type="InterPro" id="IPR016186">
    <property type="entry name" value="C-type_lectin-like/link_sf"/>
</dbReference>
<dbReference type="InterPro" id="IPR035914">
    <property type="entry name" value="Sperma_CUB_dom_sf"/>
</dbReference>
<dbReference type="PANTHER" id="PTHR24255">
    <property type="entry name" value="COMPLEMENT COMPONENT 1, S SUBCOMPONENT-RELATED"/>
    <property type="match status" value="1"/>
</dbReference>
<dbReference type="STRING" id="151549.A0A4C1TZP5"/>
<evidence type="ECO:0000259" key="5">
    <source>
        <dbReference type="PROSITE" id="PS50041"/>
    </source>
</evidence>
<comment type="caution">
    <text evidence="6">The sequence shown here is derived from an EMBL/GenBank/DDBJ whole genome shotgun (WGS) entry which is preliminary data.</text>
</comment>
<dbReference type="EMBL" id="BGZK01000109">
    <property type="protein sequence ID" value="GBP19477.1"/>
    <property type="molecule type" value="Genomic_DNA"/>
</dbReference>
<dbReference type="Proteomes" id="UP000299102">
    <property type="component" value="Unassembled WGS sequence"/>
</dbReference>
<feature type="domain" description="C-type lectin" evidence="5">
    <location>
        <begin position="1"/>
        <end position="115"/>
    </location>
</feature>
<sequence length="437" mass="48897">MLQVCEGLSMHLSSIHSSEEEHFIVNGIRQSGDYSAGAVYWLGGRLSGRAPDRLSWTDRSPMAYQRWSPRNVSLADSNEDMCLGVQWKSSPIPSQPSGFFWSIHKCVTTGGYVCKRKLVSERVVRNQTVEGAGGRLTSPNYPATYDNDLDYWVNIVGTEGTRLVFVFEAMDLEYQINCLYDFIENQDRDRNRNKKRSKLKAEPESKAGSESEPAQVESGSGTRAIATDPSVWICPLRQFARAPRATRDNAAVACGRADQACYTQFLFRFNKMRCELFRQLRDEGSGERYCGVTRARWVAAGRAASLHFRSDYDTQGAGFSLKWRAVELTGCPSQTYTSKEGVIQSPNYPEFLLPNLECVFNILAPTGFSLRGEGDKKTNVLTNVLSTHPRAWGVSDSHGPKKPPKRPVGWPLSVVPINWNFEDFICRGRSAWDAVGA</sequence>
<dbReference type="Gene3D" id="3.10.100.10">
    <property type="entry name" value="Mannose-Binding Protein A, subunit A"/>
    <property type="match status" value="1"/>
</dbReference>
<evidence type="ECO:0000256" key="1">
    <source>
        <dbReference type="ARBA" id="ARBA00023157"/>
    </source>
</evidence>
<dbReference type="PANTHER" id="PTHR24255:SF31">
    <property type="entry name" value="CUBILIN-LIKE PROTEIN"/>
    <property type="match status" value="1"/>
</dbReference>
<evidence type="ECO:0000313" key="7">
    <source>
        <dbReference type="Proteomes" id="UP000299102"/>
    </source>
</evidence>
<evidence type="ECO:0000256" key="3">
    <source>
        <dbReference type="SAM" id="MobiDB-lite"/>
    </source>
</evidence>
<dbReference type="SUPFAM" id="SSF56436">
    <property type="entry name" value="C-type lectin-like"/>
    <property type="match status" value="1"/>
</dbReference>
<dbReference type="OrthoDB" id="418245at2759"/>
<gene>
    <name evidence="6" type="primary">nrp1a</name>
    <name evidence="6" type="ORF">EVAR_102023_1</name>
</gene>
<dbReference type="InterPro" id="IPR000859">
    <property type="entry name" value="CUB_dom"/>
</dbReference>
<feature type="disulfide bond" evidence="2">
    <location>
        <begin position="331"/>
        <end position="358"/>
    </location>
</feature>
<dbReference type="AlphaFoldDB" id="A0A4C1TZP5"/>
<keyword evidence="7" id="KW-1185">Reference proteome</keyword>
<evidence type="ECO:0000313" key="6">
    <source>
        <dbReference type="EMBL" id="GBP19477.1"/>
    </source>
</evidence>
<protein>
    <submittedName>
        <fullName evidence="6">Neuropilin-1a</fullName>
    </submittedName>
</protein>
<dbReference type="GO" id="GO:0004252">
    <property type="term" value="F:serine-type endopeptidase activity"/>
    <property type="evidence" value="ECO:0007669"/>
    <property type="project" value="TreeGrafter"/>
</dbReference>
<organism evidence="6 7">
    <name type="scientific">Eumeta variegata</name>
    <name type="common">Bagworm moth</name>
    <name type="synonym">Eumeta japonica</name>
    <dbReference type="NCBI Taxonomy" id="151549"/>
    <lineage>
        <taxon>Eukaryota</taxon>
        <taxon>Metazoa</taxon>
        <taxon>Ecdysozoa</taxon>
        <taxon>Arthropoda</taxon>
        <taxon>Hexapoda</taxon>
        <taxon>Insecta</taxon>
        <taxon>Pterygota</taxon>
        <taxon>Neoptera</taxon>
        <taxon>Endopterygota</taxon>
        <taxon>Lepidoptera</taxon>
        <taxon>Glossata</taxon>
        <taxon>Ditrysia</taxon>
        <taxon>Tineoidea</taxon>
        <taxon>Psychidae</taxon>
        <taxon>Oiketicinae</taxon>
        <taxon>Eumeta</taxon>
    </lineage>
</organism>
<evidence type="ECO:0000256" key="2">
    <source>
        <dbReference type="PROSITE-ProRule" id="PRU00059"/>
    </source>
</evidence>
<feature type="compositionally biased region" description="Basic and acidic residues" evidence="3">
    <location>
        <begin position="199"/>
        <end position="209"/>
    </location>
</feature>
<dbReference type="Pfam" id="PF00431">
    <property type="entry name" value="CUB"/>
    <property type="match status" value="1"/>
</dbReference>
<feature type="region of interest" description="Disordered" evidence="3">
    <location>
        <begin position="191"/>
        <end position="222"/>
    </location>
</feature>
<reference evidence="6 7" key="1">
    <citation type="journal article" date="2019" name="Commun. Biol.">
        <title>The bagworm genome reveals a unique fibroin gene that provides high tensile strength.</title>
        <authorList>
            <person name="Kono N."/>
            <person name="Nakamura H."/>
            <person name="Ohtoshi R."/>
            <person name="Tomita M."/>
            <person name="Numata K."/>
            <person name="Arakawa K."/>
        </authorList>
    </citation>
    <scope>NUCLEOTIDE SEQUENCE [LARGE SCALE GENOMIC DNA]</scope>
</reference>